<dbReference type="PROSITE" id="PS01159">
    <property type="entry name" value="WW_DOMAIN_1"/>
    <property type="match status" value="1"/>
</dbReference>
<dbReference type="Gene3D" id="2.30.29.30">
    <property type="entry name" value="Pleckstrin-homology domain (PH domain)/Phosphotyrosine-binding domain (PTB)"/>
    <property type="match status" value="1"/>
</dbReference>
<dbReference type="InterPro" id="IPR006887">
    <property type="entry name" value="P4R3-like_central_dom"/>
</dbReference>
<feature type="compositionally biased region" description="Basic and acidic residues" evidence="3">
    <location>
        <begin position="1397"/>
        <end position="1410"/>
    </location>
</feature>
<dbReference type="Gene3D" id="3.30.2350.10">
    <property type="entry name" value="Pseudouridine synthase"/>
    <property type="match status" value="1"/>
</dbReference>
<gene>
    <name evidence="5" type="ORF">SCF082_LOCUS34284</name>
</gene>
<dbReference type="PANTHER" id="PTHR23318">
    <property type="entry name" value="ATP SYNTHASE GAMMA-RELATED"/>
    <property type="match status" value="1"/>
</dbReference>
<protein>
    <submittedName>
        <fullName evidence="5">Serine/threonine-protein phosphatase 4 regulatory subunit 3 (SMEK homolog 1)</fullName>
    </submittedName>
</protein>
<dbReference type="SUPFAM" id="SSF50729">
    <property type="entry name" value="PH domain-like"/>
    <property type="match status" value="1"/>
</dbReference>
<reference evidence="5 6" key="1">
    <citation type="submission" date="2024-02" db="EMBL/GenBank/DDBJ databases">
        <authorList>
            <person name="Chen Y."/>
            <person name="Shah S."/>
            <person name="Dougan E. K."/>
            <person name="Thang M."/>
            <person name="Chan C."/>
        </authorList>
    </citation>
    <scope>NUCLEOTIDE SEQUENCE [LARGE SCALE GENOMIC DNA]</scope>
</reference>
<dbReference type="SUPFAM" id="SSF51045">
    <property type="entry name" value="WW domain"/>
    <property type="match status" value="1"/>
</dbReference>
<dbReference type="Pfam" id="PF00397">
    <property type="entry name" value="WW"/>
    <property type="match status" value="1"/>
</dbReference>
<dbReference type="InterPro" id="IPR036020">
    <property type="entry name" value="WW_dom_sf"/>
</dbReference>
<organism evidence="5 6">
    <name type="scientific">Durusdinium trenchii</name>
    <dbReference type="NCBI Taxonomy" id="1381693"/>
    <lineage>
        <taxon>Eukaryota</taxon>
        <taxon>Sar</taxon>
        <taxon>Alveolata</taxon>
        <taxon>Dinophyceae</taxon>
        <taxon>Suessiales</taxon>
        <taxon>Symbiodiniaceae</taxon>
        <taxon>Durusdinium</taxon>
    </lineage>
</organism>
<dbReference type="Gene3D" id="2.20.70.10">
    <property type="match status" value="2"/>
</dbReference>
<dbReference type="InterPro" id="IPR020103">
    <property type="entry name" value="PsdUridine_synth_cat_dom_sf"/>
</dbReference>
<dbReference type="InterPro" id="IPR001202">
    <property type="entry name" value="WW_dom"/>
</dbReference>
<feature type="compositionally biased region" description="Low complexity" evidence="3">
    <location>
        <begin position="1338"/>
        <end position="1360"/>
    </location>
</feature>
<dbReference type="InterPro" id="IPR011993">
    <property type="entry name" value="PH-like_dom_sf"/>
</dbReference>
<proteinExistence type="predicted"/>
<dbReference type="SMART" id="SM00456">
    <property type="entry name" value="WW"/>
    <property type="match status" value="4"/>
</dbReference>
<comment type="caution">
    <text evidence="5">The sequence shown here is derived from an EMBL/GenBank/DDBJ whole genome shotgun (WGS) entry which is preliminary data.</text>
</comment>
<dbReference type="InterPro" id="IPR051137">
    <property type="entry name" value="PP4R3-like"/>
</dbReference>
<feature type="compositionally biased region" description="Basic and acidic residues" evidence="3">
    <location>
        <begin position="989"/>
        <end position="999"/>
    </location>
</feature>
<dbReference type="InterPro" id="IPR006145">
    <property type="entry name" value="PsdUridine_synth_RsuA/RluA"/>
</dbReference>
<sequence length="1430" mass="164215">MDVEEAHNKEKFRGKLYILSEDSAWQEAGIGHASVIGTGANRRLQFKDEDSGKVLHDRPVFASDVYQLQGEGERKTIIVWEDQEDQKDWALSFQDDEGSQAIYSLICHEPGPEEKRLLPPPKLTNLQDLARRIALVNPSQREQIAAEMGEAEFLAELRESFHSAEDLNSQKDLTNIFQIVKRIFLMSTHALTERYLAEDVYEDVLGMLENDDSLPLDKRIPHRQVMKEKVKFNDVVSFEDVETLKRIHLNYRLLYLKDIVLPRALDDGAFASLQQLIHKNLAAILEHLQKTDAVLTRLMEQVRQQDMQSLLFLEDACRLSRQIVPEQRQALYAKMASAGLFDALAVYFTGDWARGERNTTAGDEVGVRKPWEHPAQHHAVEVLLLHATFHPTHLRNWLTKEKNEASLAAFGRSTVEENERRVVCKEDMNLGVGLEFGRFVSRPVRSVCSGRFRLDRAAVEACESRPAWPSNSAMDLKITEKSAVAQKQFMEKAGKLVAKMTKPEQLTELLELCASEYMKLFGRFGTNPLLSVKGGKPKPRYLIDRDEVWVIYKPPLWQMGGIPRSWTAKVQRLAAETKGLAEAQKKMVDEPRASNLQEFHGLTHGLRWIQGEDITDPCKKSVKDWGFIQRLDLETDGPVITAKTYRAQRILQVQLKEHIFSKAYICLVHGKLENRIHSVRGKFAEMGGFGQTQIMLKHDVASDPFYQVSQRGWYKQREIRDAKTLLKPMAYYKKKDDDSEYTLVYVNILSGITHQVRITMQSLGHPLVSDDRYLPREQAIADCQWCPRNFLCEVRSDWFDLCGPFKYPNRRRFARISAENPLPQLFQDILEKKLVLIQKLDPNCDLYQGCSYWALGDEQLMADHPKDSVYRKKVMRWGIRRGIHLDALDRLLLLSREEIDQIMAEYQPPEVDTAFWVCPLCMSLNHPTRNSDGTSCKGHIKQTCSGKLRMPSDTKLPDGWRNYLADPTYHLITKMNPLLLEARRTAIEKPRPSWDRPPSEEEGDNATPSQIKSLHDALVEDAKKGGYGLDQEYLPQVPGLEDAKLPLCVPPDCEVRRVRLPGRGLGSQWRYTLTGKERLKVTANFSVKLKKYSEPLLVDTDVLPPKQLLDDGEPRNEQPASWNAPDQMEVDAWAGSSKEPTNQRRSKPVLKEPEDITRKRPMESAPEPSPRKRAKRDWRKVESQSKPGLHYYVDAETGEFRYNMPPDFKEEAVWEEIESKTQKGKFFYHNRDTGETRVEKPLGVTTFLKPEKSREEEGIGWQRLESKSKPGHYYYFNPETGENEIRPPKVQAPWKLLESKTKPGQWYYYNEDTAESTEIPPPCAVPAARFVAQREQAEQATSAPQASPARAAPRANPSTAVAADELPEGWEKHMSSTHQKFYYINTKTHETTWTPPPREKPADQWERRESSKYPGKFYLQNLSTGETKWF</sequence>
<evidence type="ECO:0000256" key="1">
    <source>
        <dbReference type="ARBA" id="ARBA00004123"/>
    </source>
</evidence>
<feature type="region of interest" description="Disordered" evidence="3">
    <location>
        <begin position="1104"/>
        <end position="1182"/>
    </location>
</feature>
<dbReference type="PROSITE" id="PS50020">
    <property type="entry name" value="WW_DOMAIN_2"/>
    <property type="match status" value="1"/>
</dbReference>
<dbReference type="CDD" id="cd00201">
    <property type="entry name" value="WW"/>
    <property type="match status" value="1"/>
</dbReference>
<feature type="compositionally biased region" description="Basic and acidic residues" evidence="3">
    <location>
        <begin position="1149"/>
        <end position="1162"/>
    </location>
</feature>
<feature type="domain" description="WW" evidence="4">
    <location>
        <begin position="1364"/>
        <end position="1398"/>
    </location>
</feature>
<accession>A0ABP0NWD1</accession>
<evidence type="ECO:0000259" key="4">
    <source>
        <dbReference type="PROSITE" id="PS50020"/>
    </source>
</evidence>
<evidence type="ECO:0000256" key="3">
    <source>
        <dbReference type="SAM" id="MobiDB-lite"/>
    </source>
</evidence>
<keyword evidence="2" id="KW-0539">Nucleus</keyword>
<evidence type="ECO:0000313" key="6">
    <source>
        <dbReference type="Proteomes" id="UP001642464"/>
    </source>
</evidence>
<dbReference type="SUPFAM" id="SSF55120">
    <property type="entry name" value="Pseudouridine synthase"/>
    <property type="match status" value="1"/>
</dbReference>
<name>A0ABP0NWD1_9DINO</name>
<dbReference type="PANTHER" id="PTHR23318:SF0">
    <property type="entry name" value="SERINE_THREONINE-PROTEIN PHOSPHATASE 4 REGULATORY SUBUNIT 3"/>
    <property type="match status" value="1"/>
</dbReference>
<dbReference type="CDD" id="cd02869">
    <property type="entry name" value="PseudoU_synth_RluA_like"/>
    <property type="match status" value="1"/>
</dbReference>
<evidence type="ECO:0000313" key="5">
    <source>
        <dbReference type="EMBL" id="CAK9067891.1"/>
    </source>
</evidence>
<feature type="region of interest" description="Disordered" evidence="3">
    <location>
        <begin position="1332"/>
        <end position="1371"/>
    </location>
</feature>
<dbReference type="Pfam" id="PF04802">
    <property type="entry name" value="PP4R3"/>
    <property type="match status" value="1"/>
</dbReference>
<dbReference type="Proteomes" id="UP001642464">
    <property type="component" value="Unassembled WGS sequence"/>
</dbReference>
<dbReference type="EMBL" id="CAXAMM010031335">
    <property type="protein sequence ID" value="CAK9067891.1"/>
    <property type="molecule type" value="Genomic_DNA"/>
</dbReference>
<keyword evidence="6" id="KW-1185">Reference proteome</keyword>
<feature type="region of interest" description="Disordered" evidence="3">
    <location>
        <begin position="1389"/>
        <end position="1410"/>
    </location>
</feature>
<feature type="region of interest" description="Disordered" evidence="3">
    <location>
        <begin position="989"/>
        <end position="1009"/>
    </location>
</feature>
<dbReference type="Pfam" id="PF00849">
    <property type="entry name" value="PseudoU_synth_2"/>
    <property type="match status" value="1"/>
</dbReference>
<evidence type="ECO:0000256" key="2">
    <source>
        <dbReference type="ARBA" id="ARBA00023242"/>
    </source>
</evidence>
<comment type="subcellular location">
    <subcellularLocation>
        <location evidence="1">Nucleus</location>
    </subcellularLocation>
</comment>